<evidence type="ECO:0000256" key="1">
    <source>
        <dbReference type="SAM" id="MobiDB-lite"/>
    </source>
</evidence>
<accession>A0A1Y5XRR8</accession>
<dbReference type="Proteomes" id="UP000192674">
    <property type="component" value="Unassembled WGS sequence"/>
</dbReference>
<feature type="compositionally biased region" description="Basic and acidic residues" evidence="1">
    <location>
        <begin position="43"/>
        <end position="65"/>
    </location>
</feature>
<proteinExistence type="predicted"/>
<evidence type="ECO:0000313" key="2">
    <source>
        <dbReference type="EMBL" id="SMD14187.1"/>
    </source>
</evidence>
<reference evidence="2 3" key="1">
    <citation type="submission" date="2017-04" db="EMBL/GenBank/DDBJ databases">
        <authorList>
            <person name="Afonso C.L."/>
            <person name="Miller P.J."/>
            <person name="Scott M.A."/>
            <person name="Spackman E."/>
            <person name="Goraichik I."/>
            <person name="Dimitrov K.M."/>
            <person name="Suarez D.L."/>
            <person name="Swayne D.E."/>
        </authorList>
    </citation>
    <scope>NUCLEOTIDE SEQUENCE [LARGE SCALE GENOMIC DNA]</scope>
    <source>
        <strain evidence="2 3">DSM 43828</strain>
    </source>
</reference>
<keyword evidence="3" id="KW-1185">Reference proteome</keyword>
<sequence length="158" mass="17563">MGGRGSKGRVRAHGPVVAVHGGPVDENLEQKQDETPMPSIADTRADDYHAGARTPTEPEQRGRDIERQIRQAYQNIVERDGLNPQHALVNLADLRSHLNWDVNKAEVDAVLRQMDGPGVTLMPEARWWVRRESATQAGAVRVGNEDNHVIKIWGGPDR</sequence>
<dbReference type="EMBL" id="FWXV01000004">
    <property type="protein sequence ID" value="SMD14187.1"/>
    <property type="molecule type" value="Genomic_DNA"/>
</dbReference>
<organism evidence="2 3">
    <name type="scientific">Kibdelosporangium aridum</name>
    <dbReference type="NCBI Taxonomy" id="2030"/>
    <lineage>
        <taxon>Bacteria</taxon>
        <taxon>Bacillati</taxon>
        <taxon>Actinomycetota</taxon>
        <taxon>Actinomycetes</taxon>
        <taxon>Pseudonocardiales</taxon>
        <taxon>Pseudonocardiaceae</taxon>
        <taxon>Kibdelosporangium</taxon>
    </lineage>
</organism>
<dbReference type="AlphaFoldDB" id="A0A1Y5XRR8"/>
<feature type="compositionally biased region" description="Low complexity" evidence="1">
    <location>
        <begin position="13"/>
        <end position="24"/>
    </location>
</feature>
<protein>
    <submittedName>
        <fullName evidence="2">Uncharacterized protein</fullName>
    </submittedName>
</protein>
<evidence type="ECO:0000313" key="3">
    <source>
        <dbReference type="Proteomes" id="UP000192674"/>
    </source>
</evidence>
<feature type="compositionally biased region" description="Basic residues" evidence="1">
    <location>
        <begin position="1"/>
        <end position="12"/>
    </location>
</feature>
<gene>
    <name evidence="2" type="ORF">SAMN05661093_04986</name>
</gene>
<feature type="region of interest" description="Disordered" evidence="1">
    <location>
        <begin position="1"/>
        <end position="65"/>
    </location>
</feature>
<name>A0A1Y5XRR8_KIBAR</name>